<dbReference type="Proteomes" id="UP001154252">
    <property type="component" value="Unassembled WGS sequence"/>
</dbReference>
<comment type="caution">
    <text evidence="2">The sequence shown here is derived from an EMBL/GenBank/DDBJ whole genome shotgun (WGS) entry which is preliminary data.</text>
</comment>
<accession>A0A9W4PA41</accession>
<evidence type="ECO:0000313" key="3">
    <source>
        <dbReference type="Proteomes" id="UP001154252"/>
    </source>
</evidence>
<keyword evidence="1" id="KW-0732">Signal</keyword>
<evidence type="ECO:0000313" key="2">
    <source>
        <dbReference type="EMBL" id="CAG8907918.1"/>
    </source>
</evidence>
<organism evidence="2 3">
    <name type="scientific">Penicillium egyptiacum</name>
    <dbReference type="NCBI Taxonomy" id="1303716"/>
    <lineage>
        <taxon>Eukaryota</taxon>
        <taxon>Fungi</taxon>
        <taxon>Dikarya</taxon>
        <taxon>Ascomycota</taxon>
        <taxon>Pezizomycotina</taxon>
        <taxon>Eurotiomycetes</taxon>
        <taxon>Eurotiomycetidae</taxon>
        <taxon>Eurotiales</taxon>
        <taxon>Aspergillaceae</taxon>
        <taxon>Penicillium</taxon>
    </lineage>
</organism>
<feature type="chain" id="PRO_5040757191" description="Lysine-specific metallo-endopeptidase domain-containing protein" evidence="1">
    <location>
        <begin position="32"/>
        <end position="380"/>
    </location>
</feature>
<reference evidence="2" key="1">
    <citation type="submission" date="2021-07" db="EMBL/GenBank/DDBJ databases">
        <authorList>
            <person name="Branca A.L. A."/>
        </authorList>
    </citation>
    <scope>NUCLEOTIDE SEQUENCE</scope>
</reference>
<keyword evidence="3" id="KW-1185">Reference proteome</keyword>
<dbReference type="EMBL" id="CAJVRC010000892">
    <property type="protein sequence ID" value="CAG8907918.1"/>
    <property type="molecule type" value="Genomic_DNA"/>
</dbReference>
<dbReference type="OrthoDB" id="4343980at2759"/>
<sequence length="380" mass="42561">MLLVFGPSSRAWLVIIGHLFLLANILQLAQCFPVDFNQNDSFVSVQRRQTGEVTTTTPGKYTEIRLQPSCAGKEDFFKDVFDNMAKITSDAKSSVATIEKAMAKDRKKMLPTEKSYMDLYQKLYGIFDPKDKNKVKNAKAKLKVISNFVGKYAQGLSGNQFKLDVYCDPKDWVTDGKKDAAGDYTFTLPNDPLSVPTDGNDLDICKEPDGSEKTLAFVTTSKDNSKDYMTVCPLAWTSWAGDTLVTKKGEGLKNLLGKTIDNTLNKTPESLFLHELTHAEAYFGENALGKPNRLPVFSFLSRKLKRLLTPMLQRADDRQLGKEGEHDPPAYEWVDITKLAEEDKDKTKISDIRPLDNAGLYLSEKANWGDGICRDPKTVK</sequence>
<dbReference type="GO" id="GO:0008237">
    <property type="term" value="F:metallopeptidase activity"/>
    <property type="evidence" value="ECO:0007669"/>
    <property type="project" value="InterPro"/>
</dbReference>
<protein>
    <recommendedName>
        <fullName evidence="4">Lysine-specific metallo-endopeptidase domain-containing protein</fullName>
    </recommendedName>
</protein>
<gene>
    <name evidence="2" type="ORF">PEGY_LOCUS8955</name>
</gene>
<name>A0A9W4PA41_9EURO</name>
<evidence type="ECO:0000256" key="1">
    <source>
        <dbReference type="SAM" id="SignalP"/>
    </source>
</evidence>
<dbReference type="AlphaFoldDB" id="A0A9W4PA41"/>
<dbReference type="Gene3D" id="3.40.390.10">
    <property type="entry name" value="Collagenase (Catalytic Domain)"/>
    <property type="match status" value="1"/>
</dbReference>
<proteinExistence type="predicted"/>
<dbReference type="InterPro" id="IPR024079">
    <property type="entry name" value="MetalloPept_cat_dom_sf"/>
</dbReference>
<feature type="signal peptide" evidence="1">
    <location>
        <begin position="1"/>
        <end position="31"/>
    </location>
</feature>
<evidence type="ECO:0008006" key="4">
    <source>
        <dbReference type="Google" id="ProtNLM"/>
    </source>
</evidence>